<dbReference type="GO" id="GO:0010468">
    <property type="term" value="P:regulation of gene expression"/>
    <property type="evidence" value="ECO:0007669"/>
    <property type="project" value="TreeGrafter"/>
</dbReference>
<dbReference type="EMBL" id="CAJFCW020000006">
    <property type="protein sequence ID" value="CAG9127193.1"/>
    <property type="molecule type" value="Genomic_DNA"/>
</dbReference>
<evidence type="ECO:0000256" key="5">
    <source>
        <dbReference type="ARBA" id="ARBA00022833"/>
    </source>
</evidence>
<proteinExistence type="predicted"/>
<keyword evidence="3" id="KW-0677">Repeat</keyword>
<dbReference type="PROSITE" id="PS50157">
    <property type="entry name" value="ZINC_FINGER_C2H2_2"/>
    <property type="match status" value="3"/>
</dbReference>
<protein>
    <recommendedName>
        <fullName evidence="9">C2H2-type domain-containing protein</fullName>
    </recommendedName>
</protein>
<evidence type="ECO:0000256" key="1">
    <source>
        <dbReference type="ARBA" id="ARBA00004123"/>
    </source>
</evidence>
<feature type="compositionally biased region" description="Low complexity" evidence="8">
    <location>
        <begin position="209"/>
        <end position="223"/>
    </location>
</feature>
<keyword evidence="11" id="KW-1185">Reference proteome</keyword>
<keyword evidence="4 7" id="KW-0863">Zinc-finger</keyword>
<evidence type="ECO:0000256" key="2">
    <source>
        <dbReference type="ARBA" id="ARBA00022723"/>
    </source>
</evidence>
<dbReference type="PANTHER" id="PTHR16515:SF49">
    <property type="entry name" value="GASTRULA ZINC FINGER PROTEIN XLCGF49.1-LIKE-RELATED"/>
    <property type="match status" value="1"/>
</dbReference>
<feature type="domain" description="C2H2-type" evidence="9">
    <location>
        <begin position="276"/>
        <end position="303"/>
    </location>
</feature>
<comment type="subcellular location">
    <subcellularLocation>
        <location evidence="1">Nucleus</location>
    </subcellularLocation>
</comment>
<dbReference type="FunFam" id="3.30.160.60:FF:001182">
    <property type="entry name" value="Zinc finger, C2H2 type"/>
    <property type="match status" value="1"/>
</dbReference>
<dbReference type="AlphaFoldDB" id="A0A811LMK0"/>
<dbReference type="SUPFAM" id="SSF57667">
    <property type="entry name" value="beta-beta-alpha zinc fingers"/>
    <property type="match status" value="2"/>
</dbReference>
<dbReference type="PANTHER" id="PTHR16515">
    <property type="entry name" value="PR DOMAIN ZINC FINGER PROTEIN"/>
    <property type="match status" value="1"/>
</dbReference>
<dbReference type="GO" id="GO:0008270">
    <property type="term" value="F:zinc ion binding"/>
    <property type="evidence" value="ECO:0007669"/>
    <property type="project" value="UniProtKB-KW"/>
</dbReference>
<dbReference type="EMBL" id="CAJFDH010000006">
    <property type="protein sequence ID" value="CAD5229692.1"/>
    <property type="molecule type" value="Genomic_DNA"/>
</dbReference>
<keyword evidence="5" id="KW-0862">Zinc</keyword>
<accession>A0A811LMK0</accession>
<evidence type="ECO:0000313" key="11">
    <source>
        <dbReference type="Proteomes" id="UP000614601"/>
    </source>
</evidence>
<dbReference type="Proteomes" id="UP000783686">
    <property type="component" value="Unassembled WGS sequence"/>
</dbReference>
<comment type="caution">
    <text evidence="10">The sequence shown here is derived from an EMBL/GenBank/DDBJ whole genome shotgun (WGS) entry which is preliminary data.</text>
</comment>
<evidence type="ECO:0000313" key="10">
    <source>
        <dbReference type="EMBL" id="CAD5229692.1"/>
    </source>
</evidence>
<dbReference type="Pfam" id="PF00096">
    <property type="entry name" value="zf-C2H2"/>
    <property type="match status" value="3"/>
</dbReference>
<feature type="compositionally biased region" description="Polar residues" evidence="8">
    <location>
        <begin position="53"/>
        <end position="84"/>
    </location>
</feature>
<evidence type="ECO:0000256" key="7">
    <source>
        <dbReference type="PROSITE-ProRule" id="PRU00042"/>
    </source>
</evidence>
<dbReference type="FunFam" id="3.30.160.60:FF:000634">
    <property type="entry name" value="Zinc finger X-chromosomal protein"/>
    <property type="match status" value="1"/>
</dbReference>
<feature type="domain" description="C2H2-type" evidence="9">
    <location>
        <begin position="248"/>
        <end position="275"/>
    </location>
</feature>
<evidence type="ECO:0000259" key="9">
    <source>
        <dbReference type="PROSITE" id="PS50157"/>
    </source>
</evidence>
<organism evidence="10 11">
    <name type="scientific">Bursaphelenchus okinawaensis</name>
    <dbReference type="NCBI Taxonomy" id="465554"/>
    <lineage>
        <taxon>Eukaryota</taxon>
        <taxon>Metazoa</taxon>
        <taxon>Ecdysozoa</taxon>
        <taxon>Nematoda</taxon>
        <taxon>Chromadorea</taxon>
        <taxon>Rhabditida</taxon>
        <taxon>Tylenchina</taxon>
        <taxon>Tylenchomorpha</taxon>
        <taxon>Aphelenchoidea</taxon>
        <taxon>Aphelenchoididae</taxon>
        <taxon>Bursaphelenchus</taxon>
    </lineage>
</organism>
<reference evidence="10" key="1">
    <citation type="submission" date="2020-09" db="EMBL/GenBank/DDBJ databases">
        <authorList>
            <person name="Kikuchi T."/>
        </authorList>
    </citation>
    <scope>NUCLEOTIDE SEQUENCE</scope>
    <source>
        <strain evidence="10">SH1</strain>
    </source>
</reference>
<evidence type="ECO:0000256" key="8">
    <source>
        <dbReference type="SAM" id="MobiDB-lite"/>
    </source>
</evidence>
<dbReference type="OrthoDB" id="40579at2759"/>
<feature type="domain" description="C2H2-type" evidence="9">
    <location>
        <begin position="304"/>
        <end position="326"/>
    </location>
</feature>
<dbReference type="InterPro" id="IPR013087">
    <property type="entry name" value="Znf_C2H2_type"/>
</dbReference>
<name>A0A811LMK0_9BILA</name>
<dbReference type="InterPro" id="IPR036236">
    <property type="entry name" value="Znf_C2H2_sf"/>
</dbReference>
<sequence>MTSTVRTKKFFIDSLLEERQKKLAEAKAQEESEERENCDGICSDEGGDDKIRSSPSTDQSQTESGCESTKNSETTTSGNCSPRLETNVNFNANPFVMSALAQSMASSNNFMQMFAKLCQNGNNNHIANPQALAQSVECFNRLQALSAQPAGWTKSDDVAKQNTARVFQTLTQHPAFRGMLLPKIQKTLQNGGNIQTALASLADELRQKATQASTPATQTSTVSKFQDSYRRVGRDGRPAPRSSNVKKYRCDVCEKTFSRSNTLITHKRIHTGEKPFQCEHCGRAFRQPGNLTRHRLTHTTVKPFVCSECSKAFNRASNLHTHMRTHVQTGNSWSSHQCQKCAKSFALKTELLTHVCEIQPNLDDLDE</sequence>
<feature type="compositionally biased region" description="Basic and acidic residues" evidence="8">
    <location>
        <begin position="22"/>
        <end position="38"/>
    </location>
</feature>
<evidence type="ECO:0000256" key="3">
    <source>
        <dbReference type="ARBA" id="ARBA00022737"/>
    </source>
</evidence>
<feature type="region of interest" description="Disordered" evidence="8">
    <location>
        <begin position="22"/>
        <end position="84"/>
    </location>
</feature>
<keyword evidence="2" id="KW-0479">Metal-binding</keyword>
<gene>
    <name evidence="10" type="ORF">BOKJ2_LOCUS13751</name>
</gene>
<dbReference type="Gene3D" id="3.30.160.60">
    <property type="entry name" value="Classic Zinc Finger"/>
    <property type="match status" value="3"/>
</dbReference>
<dbReference type="PROSITE" id="PS00028">
    <property type="entry name" value="ZINC_FINGER_C2H2_1"/>
    <property type="match status" value="3"/>
</dbReference>
<dbReference type="Proteomes" id="UP000614601">
    <property type="component" value="Unassembled WGS sequence"/>
</dbReference>
<feature type="compositionally biased region" description="Basic and acidic residues" evidence="8">
    <location>
        <begin position="227"/>
        <end position="238"/>
    </location>
</feature>
<dbReference type="GO" id="GO:0005634">
    <property type="term" value="C:nucleus"/>
    <property type="evidence" value="ECO:0007669"/>
    <property type="project" value="UniProtKB-SubCell"/>
</dbReference>
<dbReference type="InterPro" id="IPR050331">
    <property type="entry name" value="Zinc_finger"/>
</dbReference>
<keyword evidence="6" id="KW-0539">Nucleus</keyword>
<feature type="region of interest" description="Disordered" evidence="8">
    <location>
        <begin position="209"/>
        <end position="243"/>
    </location>
</feature>
<evidence type="ECO:0000256" key="4">
    <source>
        <dbReference type="ARBA" id="ARBA00022771"/>
    </source>
</evidence>
<dbReference type="SMART" id="SM00355">
    <property type="entry name" value="ZnF_C2H2"/>
    <property type="match status" value="4"/>
</dbReference>
<dbReference type="GO" id="GO:1990837">
    <property type="term" value="F:sequence-specific double-stranded DNA binding"/>
    <property type="evidence" value="ECO:0007669"/>
    <property type="project" value="UniProtKB-ARBA"/>
</dbReference>
<dbReference type="FunFam" id="3.30.160.60:FF:000303">
    <property type="entry name" value="Zinc finger protein 41"/>
    <property type="match status" value="1"/>
</dbReference>
<evidence type="ECO:0000256" key="6">
    <source>
        <dbReference type="ARBA" id="ARBA00023242"/>
    </source>
</evidence>